<evidence type="ECO:0000259" key="5">
    <source>
        <dbReference type="Pfam" id="PF07940"/>
    </source>
</evidence>
<evidence type="ECO:0000313" key="7">
    <source>
        <dbReference type="EMBL" id="XBS52889.1"/>
    </source>
</evidence>
<keyword evidence="3" id="KW-0574">Periplasm</keyword>
<comment type="subcellular location">
    <subcellularLocation>
        <location evidence="1">Periplasm</location>
    </subcellularLocation>
</comment>
<feature type="domain" description="Heparin-sulfate lyase N-terminal" evidence="6">
    <location>
        <begin position="53"/>
        <end position="329"/>
    </location>
</feature>
<protein>
    <submittedName>
        <fullName evidence="7">Heparinase II/III family protein</fullName>
    </submittedName>
</protein>
<accession>A0AAU7PL27</accession>
<gene>
    <name evidence="7" type="ORF">ABFV83_13765</name>
</gene>
<feature type="domain" description="Heparinase II/III-like C-terminal" evidence="5">
    <location>
        <begin position="410"/>
        <end position="603"/>
    </location>
</feature>
<evidence type="ECO:0000259" key="6">
    <source>
        <dbReference type="Pfam" id="PF16889"/>
    </source>
</evidence>
<reference evidence="7" key="1">
    <citation type="submission" date="2024-06" db="EMBL/GenBank/DDBJ databases">
        <title>Lacrimispora cavernae sp. nov., a novel anaerobe isolated from bat guano pile inside a cave.</title>
        <authorList>
            <person name="Miller S.L."/>
            <person name="Lu N."/>
            <person name="King J."/>
            <person name="Sankaranarayanan K."/>
            <person name="Lawson P.A."/>
        </authorList>
    </citation>
    <scope>NUCLEOTIDE SEQUENCE</scope>
    <source>
        <strain evidence="7">BS-2</strain>
    </source>
</reference>
<dbReference type="SUPFAM" id="SSF48230">
    <property type="entry name" value="Chondroitin AC/alginate lyase"/>
    <property type="match status" value="1"/>
</dbReference>
<proteinExistence type="predicted"/>
<dbReference type="InterPro" id="IPR008929">
    <property type="entry name" value="Chondroitin_lyas"/>
</dbReference>
<dbReference type="Pfam" id="PF16889">
    <property type="entry name" value="Hepar_II_III_N"/>
    <property type="match status" value="1"/>
</dbReference>
<dbReference type="RefSeq" id="WP_349944609.1">
    <property type="nucleotide sequence ID" value="NZ_CP157940.1"/>
</dbReference>
<organism evidence="7">
    <name type="scientific">Lacrimispora sp. BS-2</name>
    <dbReference type="NCBI Taxonomy" id="3151850"/>
    <lineage>
        <taxon>Bacteria</taxon>
        <taxon>Bacillati</taxon>
        <taxon>Bacillota</taxon>
        <taxon>Clostridia</taxon>
        <taxon>Lachnospirales</taxon>
        <taxon>Lachnospiraceae</taxon>
        <taxon>Lacrimispora</taxon>
    </lineage>
</organism>
<dbReference type="Gene3D" id="2.70.98.70">
    <property type="match status" value="1"/>
</dbReference>
<evidence type="ECO:0000256" key="1">
    <source>
        <dbReference type="ARBA" id="ARBA00004418"/>
    </source>
</evidence>
<dbReference type="PANTHER" id="PTHR39210">
    <property type="entry name" value="HEPARIN-SULFATE LYASE"/>
    <property type="match status" value="1"/>
</dbReference>
<evidence type="ECO:0000256" key="4">
    <source>
        <dbReference type="ARBA" id="ARBA00023239"/>
    </source>
</evidence>
<dbReference type="PANTHER" id="PTHR39210:SF1">
    <property type="entry name" value="HEPARIN-SULFATE LYASE"/>
    <property type="match status" value="1"/>
</dbReference>
<sequence>MHITEVLKDGMSVSDVLRNLEKREEKFLNGMTFAERGAIIRKLFPQVCETRIKQADNSLEGHMILPGCSSLHFIGDPVKWHENIFDYDEYTYQLNRMDHWRFLAEAYSYTGDRRYAEKIIREFYHWIDDCPSQLLYRANGELAVEDFDGCACNQGIWRSLEVGIRMYRTWPWVIHHLISGGFINEKFLEAYLTSAYEHAQILYLVAPKLWPNADHNHYLMENNGLLYLASMFPEFKDSELWQKHALHEMDRSINAQITEGGGQIEGCASYHNSSAYWFCLPLLLSGKYGFTVSDAYKTRLGKMVEYSAHATRPCGGNSSWGDSHTYSSTLSTGAFCHYMAFGDPSYMENAHYYYTMDELLGGMAPYIWEVPDLYDLHKQIERITTKKTMPDLPVFSWQKQLKQVFLRTDWSNDALYVMFACRTPIQNNHAHIDPAGFEFTAYGRCLLGDPAIYYYKDDENRKNLKSAHWHNCLTLNNKNPWEYISSWQYGEQQPGDILAVKQTDRLIYSVAEHSNYRPTLHKRAVAIVDQKFLLVLDILDHVLPDTSVQINFHMDSPVALVNTEASYAHSLTGEASVAVYSDASLKPTLVPAKISTKNDVWHDTVIAHFEAEHLNDAQCAFVCVAIPARAGEVPLKVTEIKKELYANGAVKVTFAVSHQNYELTFLNNQLSIK</sequence>
<dbReference type="InterPro" id="IPR031680">
    <property type="entry name" value="Hepar_II_III_N"/>
</dbReference>
<dbReference type="InterPro" id="IPR012480">
    <property type="entry name" value="Hepar_II_III_C"/>
</dbReference>
<dbReference type="GO" id="GO:0042597">
    <property type="term" value="C:periplasmic space"/>
    <property type="evidence" value="ECO:0007669"/>
    <property type="project" value="UniProtKB-SubCell"/>
</dbReference>
<keyword evidence="4" id="KW-0456">Lyase</keyword>
<dbReference type="Gene3D" id="1.50.10.100">
    <property type="entry name" value="Chondroitin AC/alginate lyase"/>
    <property type="match status" value="1"/>
</dbReference>
<name>A0AAU7PL27_9FIRM</name>
<dbReference type="AlphaFoldDB" id="A0AAU7PL27"/>
<evidence type="ECO:0000256" key="3">
    <source>
        <dbReference type="ARBA" id="ARBA00022764"/>
    </source>
</evidence>
<dbReference type="GO" id="GO:0016829">
    <property type="term" value="F:lyase activity"/>
    <property type="evidence" value="ECO:0007669"/>
    <property type="project" value="UniProtKB-KW"/>
</dbReference>
<dbReference type="EMBL" id="CP157940">
    <property type="protein sequence ID" value="XBS52889.1"/>
    <property type="molecule type" value="Genomic_DNA"/>
</dbReference>
<keyword evidence="2" id="KW-0732">Signal</keyword>
<dbReference type="Pfam" id="PF07940">
    <property type="entry name" value="Hepar_II_III_C"/>
    <property type="match status" value="1"/>
</dbReference>
<evidence type="ECO:0000256" key="2">
    <source>
        <dbReference type="ARBA" id="ARBA00022729"/>
    </source>
</evidence>